<dbReference type="EMBL" id="JADBRO010000005">
    <property type="protein sequence ID" value="MBE4854083.1"/>
    <property type="molecule type" value="Genomic_DNA"/>
</dbReference>
<reference evidence="2 3" key="1">
    <citation type="submission" date="2020-10" db="EMBL/GenBank/DDBJ databases">
        <title>High risk of septic shock deaths with Enterobacter bugandensis among Enterobacter cloacae complex isolates that physiologically colonize newborns in neonatal intensive care unit bis.</title>
        <authorList>
            <person name="Girlich D."/>
            <person name="Ouzani S."/>
            <person name="Emeraud C."/>
            <person name="Bonnin R.A."/>
            <person name="Gauthier L."/>
            <person name="Le Sache N."/>
            <person name="Mokhtari M."/>
            <person name="Langlois I."/>
            <person name="Begasse C."/>
            <person name="Arangia N."/>
            <person name="Fournier S."/>
            <person name="Fortineau N."/>
            <person name="Naas T."/>
            <person name="Dortet L."/>
        </authorList>
    </citation>
    <scope>NUCLEOTIDE SEQUENCE [LARGE SCALE GENOMIC DNA]</scope>
    <source>
        <strain evidence="2 3">P40RS</strain>
    </source>
</reference>
<gene>
    <name evidence="2" type="ORF">IM311_08360</name>
</gene>
<evidence type="ECO:0000259" key="1">
    <source>
        <dbReference type="Pfam" id="PF18476"/>
    </source>
</evidence>
<accession>A0ABR9Q5K2</accession>
<proteinExistence type="predicted"/>
<comment type="caution">
    <text evidence="2">The sequence shown here is derived from an EMBL/GenBank/DDBJ whole genome shotgun (WGS) entry which is preliminary data.</text>
</comment>
<evidence type="ECO:0000313" key="3">
    <source>
        <dbReference type="Proteomes" id="UP001296720"/>
    </source>
</evidence>
<evidence type="ECO:0000313" key="2">
    <source>
        <dbReference type="EMBL" id="MBE4854083.1"/>
    </source>
</evidence>
<feature type="domain" description="PIN like" evidence="1">
    <location>
        <begin position="33"/>
        <end position="248"/>
    </location>
</feature>
<keyword evidence="3" id="KW-1185">Reference proteome</keyword>
<dbReference type="Proteomes" id="UP001296720">
    <property type="component" value="Unassembled WGS sequence"/>
</dbReference>
<dbReference type="RefSeq" id="WP_193355970.1">
    <property type="nucleotide sequence ID" value="NZ_JADBRO010000005.1"/>
</dbReference>
<name>A0ABR9Q5K2_9ENTR</name>
<dbReference type="InterPro" id="IPR041578">
    <property type="entry name" value="PIN_8"/>
</dbReference>
<sequence>MSKEFNKKEIYPSPKDSFSFVLQPISEMKDEALVVLDANVLLLPFTTNIKNVQAIKELYTKLSKREQLFLPAQAVREYLDNRATKISDINEALQKKSNQNFNYVGVHPLLESLTEYKELIELEKSLKIAIKNYQAKIRDTLSAVQAWGWNDPVSKMYHEVLADRILDDDALDFAIIEKDLKRRNELNIPPGYKDRSKDQNQAGDLVIWHEILNLAKNKDKHLIFVSVDEKTDWWHQSGKTPLYPRFELVDEFREATKGKSFHIVSLSALLEIFDTDSEVVKSVKITEEEVKSTTELEIKHSQKQAKASFDPDDEYRKYLNIPNDHGLIINHIKWGVKGGYDTDTYLISEVDSAGNIINKYNFYDSTKTSPPFGREFHAEKI</sequence>
<organism evidence="2 3">
    <name type="scientific">Enterobacter pasteurii</name>
    <dbReference type="NCBI Taxonomy" id="3029761"/>
    <lineage>
        <taxon>Bacteria</taxon>
        <taxon>Pseudomonadati</taxon>
        <taxon>Pseudomonadota</taxon>
        <taxon>Gammaproteobacteria</taxon>
        <taxon>Enterobacterales</taxon>
        <taxon>Enterobacteriaceae</taxon>
        <taxon>Enterobacter</taxon>
        <taxon>Enterobacter cloacae complex</taxon>
    </lineage>
</organism>
<dbReference type="Pfam" id="PF18476">
    <property type="entry name" value="PIN_8"/>
    <property type="match status" value="1"/>
</dbReference>
<protein>
    <submittedName>
        <fullName evidence="2">DUF4935 domain-containing protein</fullName>
    </submittedName>
</protein>